<evidence type="ECO:0000313" key="1">
    <source>
        <dbReference type="EMBL" id="KAJ8927386.1"/>
    </source>
</evidence>
<dbReference type="AlphaFoldDB" id="A0AAV8WNV7"/>
<proteinExistence type="predicted"/>
<comment type="caution">
    <text evidence="1">The sequence shown here is derived from an EMBL/GenBank/DDBJ whole genome shotgun (WGS) entry which is preliminary data.</text>
</comment>
<evidence type="ECO:0000313" key="2">
    <source>
        <dbReference type="Proteomes" id="UP001162156"/>
    </source>
</evidence>
<name>A0AAV8WNV7_9CUCU</name>
<organism evidence="1 2">
    <name type="scientific">Rhamnusium bicolor</name>
    <dbReference type="NCBI Taxonomy" id="1586634"/>
    <lineage>
        <taxon>Eukaryota</taxon>
        <taxon>Metazoa</taxon>
        <taxon>Ecdysozoa</taxon>
        <taxon>Arthropoda</taxon>
        <taxon>Hexapoda</taxon>
        <taxon>Insecta</taxon>
        <taxon>Pterygota</taxon>
        <taxon>Neoptera</taxon>
        <taxon>Endopterygota</taxon>
        <taxon>Coleoptera</taxon>
        <taxon>Polyphaga</taxon>
        <taxon>Cucujiformia</taxon>
        <taxon>Chrysomeloidea</taxon>
        <taxon>Cerambycidae</taxon>
        <taxon>Lepturinae</taxon>
        <taxon>Rhagiini</taxon>
        <taxon>Rhamnusium</taxon>
    </lineage>
</organism>
<reference evidence="1" key="1">
    <citation type="journal article" date="2023" name="Insect Mol. Biol.">
        <title>Genome sequencing provides insights into the evolution of gene families encoding plant cell wall-degrading enzymes in longhorned beetles.</title>
        <authorList>
            <person name="Shin N.R."/>
            <person name="Okamura Y."/>
            <person name="Kirsch R."/>
            <person name="Pauchet Y."/>
        </authorList>
    </citation>
    <scope>NUCLEOTIDE SEQUENCE</scope>
    <source>
        <strain evidence="1">RBIC_L_NR</strain>
    </source>
</reference>
<gene>
    <name evidence="1" type="ORF">NQ314_020161</name>
</gene>
<dbReference type="Gene3D" id="3.40.50.2300">
    <property type="match status" value="2"/>
</dbReference>
<sequence length="78" mass="9403">MRWDDHPLNGTIVNVYPYPDVLTRTYIDIIEAWGWKDFVILYENNESLQRVGELLKIFVPTKHRIVIRQLSSEEWSQR</sequence>
<keyword evidence="2" id="KW-1185">Reference proteome</keyword>
<accession>A0AAV8WNV7</accession>
<protein>
    <recommendedName>
        <fullName evidence="3">Receptor ligand binding region domain-containing protein</fullName>
    </recommendedName>
</protein>
<dbReference type="Proteomes" id="UP001162156">
    <property type="component" value="Unassembled WGS sequence"/>
</dbReference>
<dbReference type="EMBL" id="JANEYF010005663">
    <property type="protein sequence ID" value="KAJ8927386.1"/>
    <property type="molecule type" value="Genomic_DNA"/>
</dbReference>
<evidence type="ECO:0008006" key="3">
    <source>
        <dbReference type="Google" id="ProtNLM"/>
    </source>
</evidence>